<evidence type="ECO:0000313" key="1">
    <source>
        <dbReference type="EMBL" id="KAI3725031.1"/>
    </source>
</evidence>
<sequence>MATGAAGDGMFQGVYGGCISSDDIGVRQRPYHCNCSCALHKSDGGHCSHVAAKVSYPIRRSWSADSMLAVKATGSSVSTQRSSSLSRVSSEFALHDSNDDQ</sequence>
<name>A0ACB9BSL2_9ASTR</name>
<gene>
    <name evidence="1" type="ORF">L1987_64804</name>
</gene>
<accession>A0ACB9BSL2</accession>
<keyword evidence="2" id="KW-1185">Reference proteome</keyword>
<reference evidence="2" key="1">
    <citation type="journal article" date="2022" name="Mol. Ecol. Resour.">
        <title>The genomes of chicory, endive, great burdock and yacon provide insights into Asteraceae palaeo-polyploidization history and plant inulin production.</title>
        <authorList>
            <person name="Fan W."/>
            <person name="Wang S."/>
            <person name="Wang H."/>
            <person name="Wang A."/>
            <person name="Jiang F."/>
            <person name="Liu H."/>
            <person name="Zhao H."/>
            <person name="Xu D."/>
            <person name="Zhang Y."/>
        </authorList>
    </citation>
    <scope>NUCLEOTIDE SEQUENCE [LARGE SCALE GENOMIC DNA]</scope>
    <source>
        <strain evidence="2">cv. Yunnan</strain>
    </source>
</reference>
<proteinExistence type="predicted"/>
<dbReference type="EMBL" id="CM042039">
    <property type="protein sequence ID" value="KAI3725031.1"/>
    <property type="molecule type" value="Genomic_DNA"/>
</dbReference>
<organism evidence="1 2">
    <name type="scientific">Smallanthus sonchifolius</name>
    <dbReference type="NCBI Taxonomy" id="185202"/>
    <lineage>
        <taxon>Eukaryota</taxon>
        <taxon>Viridiplantae</taxon>
        <taxon>Streptophyta</taxon>
        <taxon>Embryophyta</taxon>
        <taxon>Tracheophyta</taxon>
        <taxon>Spermatophyta</taxon>
        <taxon>Magnoliopsida</taxon>
        <taxon>eudicotyledons</taxon>
        <taxon>Gunneridae</taxon>
        <taxon>Pentapetalae</taxon>
        <taxon>asterids</taxon>
        <taxon>campanulids</taxon>
        <taxon>Asterales</taxon>
        <taxon>Asteraceae</taxon>
        <taxon>Asteroideae</taxon>
        <taxon>Heliantheae alliance</taxon>
        <taxon>Millerieae</taxon>
        <taxon>Smallanthus</taxon>
    </lineage>
</organism>
<evidence type="ECO:0000313" key="2">
    <source>
        <dbReference type="Proteomes" id="UP001056120"/>
    </source>
</evidence>
<reference evidence="1 2" key="2">
    <citation type="journal article" date="2022" name="Mol. Ecol. Resour.">
        <title>The genomes of chicory, endive, great burdock and yacon provide insights into Asteraceae paleo-polyploidization history and plant inulin production.</title>
        <authorList>
            <person name="Fan W."/>
            <person name="Wang S."/>
            <person name="Wang H."/>
            <person name="Wang A."/>
            <person name="Jiang F."/>
            <person name="Liu H."/>
            <person name="Zhao H."/>
            <person name="Xu D."/>
            <person name="Zhang Y."/>
        </authorList>
    </citation>
    <scope>NUCLEOTIDE SEQUENCE [LARGE SCALE GENOMIC DNA]</scope>
    <source>
        <strain evidence="2">cv. Yunnan</strain>
        <tissue evidence="1">Leaves</tissue>
    </source>
</reference>
<comment type="caution">
    <text evidence="1">The sequence shown here is derived from an EMBL/GenBank/DDBJ whole genome shotgun (WGS) entry which is preliminary data.</text>
</comment>
<protein>
    <submittedName>
        <fullName evidence="1">Uncharacterized protein</fullName>
    </submittedName>
</protein>
<dbReference type="Proteomes" id="UP001056120">
    <property type="component" value="Linkage Group LG22"/>
</dbReference>